<organism evidence="1 2">
    <name type="scientific">Bacteroides ovatus (strain ATCC 8483 / DSM 1896 / JCM 5824 / BCRC 10623 / CCUG 4943 / NCTC 11153)</name>
    <dbReference type="NCBI Taxonomy" id="411476"/>
    <lineage>
        <taxon>Bacteria</taxon>
        <taxon>Pseudomonadati</taxon>
        <taxon>Bacteroidota</taxon>
        <taxon>Bacteroidia</taxon>
        <taxon>Bacteroidales</taxon>
        <taxon>Bacteroidaceae</taxon>
        <taxon>Bacteroides</taxon>
    </lineage>
</organism>
<evidence type="ECO:0000313" key="2">
    <source>
        <dbReference type="Proteomes" id="UP000005475"/>
    </source>
</evidence>
<dbReference type="EMBL" id="AAXF02000054">
    <property type="protein sequence ID" value="EDO09505.1"/>
    <property type="molecule type" value="Genomic_DNA"/>
</dbReference>
<sequence length="37" mass="4317">MKVQYCLSFLLSFFKLLYSVSMGGLMCAERIMFDICK</sequence>
<dbReference type="AlphaFoldDB" id="A0AAN3A4F2"/>
<accession>A0AAN3A4F2</accession>
<gene>
    <name evidence="1" type="ORF">BACOVA_05368</name>
</gene>
<comment type="caution">
    <text evidence="1">The sequence shown here is derived from an EMBL/GenBank/DDBJ whole genome shotgun (WGS) entry which is preliminary data.</text>
</comment>
<evidence type="ECO:0000313" key="1">
    <source>
        <dbReference type="EMBL" id="EDO09505.1"/>
    </source>
</evidence>
<dbReference type="Proteomes" id="UP000005475">
    <property type="component" value="Unassembled WGS sequence"/>
</dbReference>
<protein>
    <submittedName>
        <fullName evidence="1">Uncharacterized protein</fullName>
    </submittedName>
</protein>
<reference evidence="2" key="2">
    <citation type="submission" date="2007-04" db="EMBL/GenBank/DDBJ databases">
        <title>Draft genome sequence of Bacteroides ovatus (ATCC 8483).</title>
        <authorList>
            <person name="Sudarsanam P."/>
            <person name="Ley R."/>
            <person name="Guruge J."/>
            <person name="Turnbaugh P.J."/>
            <person name="Mahowald M."/>
            <person name="Liep D."/>
            <person name="Gordon J."/>
        </authorList>
    </citation>
    <scope>NUCLEOTIDE SEQUENCE [LARGE SCALE GENOMIC DNA]</scope>
    <source>
        <strain evidence="2">ATCC 8483 / DSM 1896 / JCM 5824 / BCRC 10623 / CCUG 4943 / NCTC 11153</strain>
    </source>
</reference>
<proteinExistence type="predicted"/>
<name>A0AAN3A4F2_BACO1</name>
<reference evidence="1 2" key="1">
    <citation type="submission" date="2007-03" db="EMBL/GenBank/DDBJ databases">
        <authorList>
            <person name="Fulton L."/>
            <person name="Clifton S."/>
            <person name="Fulton B."/>
            <person name="Xu J."/>
            <person name="Minx P."/>
            <person name="Pepin K.H."/>
            <person name="Johnson M."/>
            <person name="Thiruvilangam P."/>
            <person name="Bhonagiri V."/>
            <person name="Nash W.E."/>
            <person name="Mardis E.R."/>
            <person name="Wilson R.K."/>
        </authorList>
    </citation>
    <scope>NUCLEOTIDE SEQUENCE [LARGE SCALE GENOMIC DNA]</scope>
    <source>
        <strain evidence="2">ATCC 8483 / DSM 1896 / JCM 5824 / BCRC 10623 / CCUG 4943 / NCTC 11153</strain>
    </source>
</reference>